<accession>A0A5N6QVT5</accession>
<gene>
    <name evidence="1" type="ORF">FH972_007544</name>
</gene>
<keyword evidence="2" id="KW-1185">Reference proteome</keyword>
<dbReference type="EMBL" id="CM017323">
    <property type="protein sequence ID" value="KAE8021673.1"/>
    <property type="molecule type" value="Genomic_DNA"/>
</dbReference>
<reference evidence="1 2" key="1">
    <citation type="submission" date="2019-06" db="EMBL/GenBank/DDBJ databases">
        <title>A chromosomal-level reference genome of Carpinus fangiana (Coryloideae, Betulaceae).</title>
        <authorList>
            <person name="Yang X."/>
            <person name="Wang Z."/>
            <person name="Zhang L."/>
            <person name="Hao G."/>
            <person name="Liu J."/>
            <person name="Yang Y."/>
        </authorList>
    </citation>
    <scope>NUCLEOTIDE SEQUENCE [LARGE SCALE GENOMIC DNA]</scope>
    <source>
        <strain evidence="1">Cfa_2016G</strain>
        <tissue evidence="1">Leaf</tissue>
    </source>
</reference>
<dbReference type="AlphaFoldDB" id="A0A5N6QVT5"/>
<name>A0A5N6QVT5_9ROSI</name>
<evidence type="ECO:0000313" key="2">
    <source>
        <dbReference type="Proteomes" id="UP000327013"/>
    </source>
</evidence>
<proteinExistence type="predicted"/>
<sequence length="229" mass="24808">MAQRAFSHSWVSSLPETLASDNMFTQGTQFSSENISCTTEIGSAAIQFCSNNELQQEASAANCFSAFNIPSNYKPINIPTVLSKPASMFPLSNEDLPNGFTFSSLEASGPTKCTVDTGSMFLNPALIGHISNASESIDSQGRPQQQQFSGFSISMPQEMQENMGTGEDYEAAGGLIRKNSNDEWGTIRSIGFPFSLPSNDAWIKPNLPWDSPPCPSEMSTSYSTNTCYT</sequence>
<dbReference type="OrthoDB" id="1841925at2759"/>
<dbReference type="Proteomes" id="UP000327013">
    <property type="component" value="Chromosome 3"/>
</dbReference>
<organism evidence="1 2">
    <name type="scientific">Carpinus fangiana</name>
    <dbReference type="NCBI Taxonomy" id="176857"/>
    <lineage>
        <taxon>Eukaryota</taxon>
        <taxon>Viridiplantae</taxon>
        <taxon>Streptophyta</taxon>
        <taxon>Embryophyta</taxon>
        <taxon>Tracheophyta</taxon>
        <taxon>Spermatophyta</taxon>
        <taxon>Magnoliopsida</taxon>
        <taxon>eudicotyledons</taxon>
        <taxon>Gunneridae</taxon>
        <taxon>Pentapetalae</taxon>
        <taxon>rosids</taxon>
        <taxon>fabids</taxon>
        <taxon>Fagales</taxon>
        <taxon>Betulaceae</taxon>
        <taxon>Carpinus</taxon>
    </lineage>
</organism>
<evidence type="ECO:0000313" key="1">
    <source>
        <dbReference type="EMBL" id="KAE8021673.1"/>
    </source>
</evidence>
<protein>
    <submittedName>
        <fullName evidence="1">Uncharacterized protein</fullName>
    </submittedName>
</protein>